<organism evidence="5 6">
    <name type="scientific">Jejudonia soesokkakensis</name>
    <dbReference type="NCBI Taxonomy" id="1323432"/>
    <lineage>
        <taxon>Bacteria</taxon>
        <taxon>Pseudomonadati</taxon>
        <taxon>Bacteroidota</taxon>
        <taxon>Flavobacteriia</taxon>
        <taxon>Flavobacteriales</taxon>
        <taxon>Flavobacteriaceae</taxon>
        <taxon>Jejudonia</taxon>
    </lineage>
</organism>
<sequence>MKTKKLAFFAVILFCFTLTIQAQRGVRIGYIDMEYILESVPEYSEASTQLEGKVERWKVDIEKKNKEIDQMKLNLSNERVLLTAELVEEREEEIQIKEDEMLKYQQDRFGPNGDLIIQRRQLVQPIQDQVFNIVQEIAEAKKYDFIFDKSADIVMLFAAERNDISDQVLRQINRAAKREEVKTRQEKREVEARDNLSLEEDQAVTEREQAIEAKKDEREAAVEAKKNEREALMAERKRVRDSIKAAKAAEFEARRQRLLEERQRRIDSIREARENRNGEN</sequence>
<dbReference type="InterPro" id="IPR005632">
    <property type="entry name" value="Chaperone_Skp"/>
</dbReference>
<proteinExistence type="inferred from homology"/>
<evidence type="ECO:0000313" key="6">
    <source>
        <dbReference type="Proteomes" id="UP001596415"/>
    </source>
</evidence>
<dbReference type="EMBL" id="JBHTBN010000005">
    <property type="protein sequence ID" value="MFC7357992.1"/>
    <property type="molecule type" value="Genomic_DNA"/>
</dbReference>
<feature type="coiled-coil region" evidence="3">
    <location>
        <begin position="169"/>
        <end position="275"/>
    </location>
</feature>
<keyword evidence="6" id="KW-1185">Reference proteome</keyword>
<evidence type="ECO:0000256" key="4">
    <source>
        <dbReference type="SAM" id="SignalP"/>
    </source>
</evidence>
<feature type="coiled-coil region" evidence="3">
    <location>
        <begin position="47"/>
        <end position="107"/>
    </location>
</feature>
<accession>A0ABW2MWU0</accession>
<evidence type="ECO:0000256" key="1">
    <source>
        <dbReference type="ARBA" id="ARBA00009091"/>
    </source>
</evidence>
<evidence type="ECO:0000313" key="5">
    <source>
        <dbReference type="EMBL" id="MFC7357992.1"/>
    </source>
</evidence>
<dbReference type="RefSeq" id="WP_380217873.1">
    <property type="nucleotide sequence ID" value="NZ_JBHTBN010000005.1"/>
</dbReference>
<dbReference type="SUPFAM" id="SSF111384">
    <property type="entry name" value="OmpH-like"/>
    <property type="match status" value="1"/>
</dbReference>
<comment type="similarity">
    <text evidence="1">Belongs to the Skp family.</text>
</comment>
<keyword evidence="3" id="KW-0175">Coiled coil</keyword>
<dbReference type="Pfam" id="PF03938">
    <property type="entry name" value="OmpH"/>
    <property type="match status" value="1"/>
</dbReference>
<dbReference type="InterPro" id="IPR024930">
    <property type="entry name" value="Skp_dom_sf"/>
</dbReference>
<dbReference type="PANTHER" id="PTHR35089:SF1">
    <property type="entry name" value="CHAPERONE PROTEIN SKP"/>
    <property type="match status" value="1"/>
</dbReference>
<gene>
    <name evidence="5" type="ORF">ACFQO1_09855</name>
</gene>
<keyword evidence="2 4" id="KW-0732">Signal</keyword>
<feature type="signal peptide" evidence="4">
    <location>
        <begin position="1"/>
        <end position="22"/>
    </location>
</feature>
<comment type="caution">
    <text evidence="5">The sequence shown here is derived from an EMBL/GenBank/DDBJ whole genome shotgun (WGS) entry which is preliminary data.</text>
</comment>
<feature type="chain" id="PRO_5045299721" evidence="4">
    <location>
        <begin position="23"/>
        <end position="280"/>
    </location>
</feature>
<dbReference type="Gene3D" id="3.30.910.20">
    <property type="entry name" value="Skp domain"/>
    <property type="match status" value="1"/>
</dbReference>
<dbReference type="PANTHER" id="PTHR35089">
    <property type="entry name" value="CHAPERONE PROTEIN SKP"/>
    <property type="match status" value="1"/>
</dbReference>
<dbReference type="SMART" id="SM00935">
    <property type="entry name" value="OmpH"/>
    <property type="match status" value="1"/>
</dbReference>
<evidence type="ECO:0000256" key="3">
    <source>
        <dbReference type="SAM" id="Coils"/>
    </source>
</evidence>
<dbReference type="Proteomes" id="UP001596415">
    <property type="component" value="Unassembled WGS sequence"/>
</dbReference>
<protein>
    <submittedName>
        <fullName evidence="5">OmpH family outer membrane protein</fullName>
    </submittedName>
</protein>
<name>A0ABW2MWU0_9FLAO</name>
<reference evidence="6" key="1">
    <citation type="journal article" date="2019" name="Int. J. Syst. Evol. Microbiol.">
        <title>The Global Catalogue of Microorganisms (GCM) 10K type strain sequencing project: providing services to taxonomists for standard genome sequencing and annotation.</title>
        <authorList>
            <consortium name="The Broad Institute Genomics Platform"/>
            <consortium name="The Broad Institute Genome Sequencing Center for Infectious Disease"/>
            <person name="Wu L."/>
            <person name="Ma J."/>
        </authorList>
    </citation>
    <scope>NUCLEOTIDE SEQUENCE [LARGE SCALE GENOMIC DNA]</scope>
    <source>
        <strain evidence="6">CGMCC 1.16306</strain>
    </source>
</reference>
<evidence type="ECO:0000256" key="2">
    <source>
        <dbReference type="ARBA" id="ARBA00022729"/>
    </source>
</evidence>